<proteinExistence type="predicted"/>
<feature type="region of interest" description="Disordered" evidence="1">
    <location>
        <begin position="27"/>
        <end position="56"/>
    </location>
</feature>
<dbReference type="Proteomes" id="UP000410492">
    <property type="component" value="Unassembled WGS sequence"/>
</dbReference>
<feature type="region of interest" description="Disordered" evidence="1">
    <location>
        <begin position="136"/>
        <end position="162"/>
    </location>
</feature>
<dbReference type="EMBL" id="CAACVG010008162">
    <property type="protein sequence ID" value="VEN48747.1"/>
    <property type="molecule type" value="Genomic_DNA"/>
</dbReference>
<evidence type="ECO:0000313" key="2">
    <source>
        <dbReference type="EMBL" id="VEN48747.1"/>
    </source>
</evidence>
<reference evidence="2 3" key="1">
    <citation type="submission" date="2019-01" db="EMBL/GenBank/DDBJ databases">
        <authorList>
            <person name="Sayadi A."/>
        </authorList>
    </citation>
    <scope>NUCLEOTIDE SEQUENCE [LARGE SCALE GENOMIC DNA]</scope>
</reference>
<gene>
    <name evidence="2" type="ORF">CALMAC_LOCUS10091</name>
</gene>
<dbReference type="OrthoDB" id="10587164at2759"/>
<name>A0A653CLE3_CALMS</name>
<evidence type="ECO:0000313" key="3">
    <source>
        <dbReference type="Proteomes" id="UP000410492"/>
    </source>
</evidence>
<dbReference type="AlphaFoldDB" id="A0A653CLE3"/>
<accession>A0A653CLE3</accession>
<keyword evidence="3" id="KW-1185">Reference proteome</keyword>
<evidence type="ECO:0000256" key="1">
    <source>
        <dbReference type="SAM" id="MobiDB-lite"/>
    </source>
</evidence>
<protein>
    <submittedName>
        <fullName evidence="2">Uncharacterized protein</fullName>
    </submittedName>
</protein>
<sequence>MVMQIPNIVNCVDKSLVCALKLNESFATSPEDPVAPPPKENTPAGLAAVGAEPPPPKLNTPDCVVVGLLKVAALAGGWAAPKELLAEPKEPDAEEAVPKEELEGFENAEAVLEPKAADEGLGWPETINSSISPLDRLSSSLASDRPRCGQDVIDAGTATPSC</sequence>
<organism evidence="2 3">
    <name type="scientific">Callosobruchus maculatus</name>
    <name type="common">Southern cowpea weevil</name>
    <name type="synonym">Pulse bruchid</name>
    <dbReference type="NCBI Taxonomy" id="64391"/>
    <lineage>
        <taxon>Eukaryota</taxon>
        <taxon>Metazoa</taxon>
        <taxon>Ecdysozoa</taxon>
        <taxon>Arthropoda</taxon>
        <taxon>Hexapoda</taxon>
        <taxon>Insecta</taxon>
        <taxon>Pterygota</taxon>
        <taxon>Neoptera</taxon>
        <taxon>Endopterygota</taxon>
        <taxon>Coleoptera</taxon>
        <taxon>Polyphaga</taxon>
        <taxon>Cucujiformia</taxon>
        <taxon>Chrysomeloidea</taxon>
        <taxon>Chrysomelidae</taxon>
        <taxon>Bruchinae</taxon>
        <taxon>Bruchini</taxon>
        <taxon>Callosobruchus</taxon>
    </lineage>
</organism>